<accession>A0A918JYN5</accession>
<dbReference type="InterPro" id="IPR008183">
    <property type="entry name" value="Aldose_1/G6P_1-epimerase"/>
</dbReference>
<dbReference type="EMBL" id="BMWS01000041">
    <property type="protein sequence ID" value="GGX33636.1"/>
    <property type="molecule type" value="Genomic_DNA"/>
</dbReference>
<gene>
    <name evidence="4" type="ORF">GCM10007384_37870</name>
</gene>
<dbReference type="AlphaFoldDB" id="A0A918JYN5"/>
<organism evidence="4 5">
    <name type="scientific">Aquimarina muelleri</name>
    <dbReference type="NCBI Taxonomy" id="279356"/>
    <lineage>
        <taxon>Bacteria</taxon>
        <taxon>Pseudomonadati</taxon>
        <taxon>Bacteroidota</taxon>
        <taxon>Flavobacteriia</taxon>
        <taxon>Flavobacteriales</taxon>
        <taxon>Flavobacteriaceae</taxon>
        <taxon>Aquimarina</taxon>
    </lineage>
</organism>
<dbReference type="GO" id="GO:0005975">
    <property type="term" value="P:carbohydrate metabolic process"/>
    <property type="evidence" value="ECO:0007669"/>
    <property type="project" value="InterPro"/>
</dbReference>
<comment type="subunit">
    <text evidence="2">Monomer.</text>
</comment>
<comment type="caution">
    <text evidence="4">The sequence shown here is derived from an EMBL/GenBank/DDBJ whole genome shotgun (WGS) entry which is preliminary data.</text>
</comment>
<reference evidence="4 5" key="1">
    <citation type="journal article" date="2014" name="Int. J. Syst. Evol. Microbiol.">
        <title>Complete genome sequence of Corynebacterium casei LMG S-19264T (=DSM 44701T), isolated from a smear-ripened cheese.</title>
        <authorList>
            <consortium name="US DOE Joint Genome Institute (JGI-PGF)"/>
            <person name="Walter F."/>
            <person name="Albersmeier A."/>
            <person name="Kalinowski J."/>
            <person name="Ruckert C."/>
        </authorList>
    </citation>
    <scope>NUCLEOTIDE SEQUENCE [LARGE SCALE GENOMIC DNA]</scope>
    <source>
        <strain evidence="4 5">KCTC 12285</strain>
    </source>
</reference>
<dbReference type="InterPro" id="IPR011013">
    <property type="entry name" value="Gal_mutarotase_sf_dom"/>
</dbReference>
<dbReference type="GO" id="GO:0030246">
    <property type="term" value="F:carbohydrate binding"/>
    <property type="evidence" value="ECO:0007669"/>
    <property type="project" value="InterPro"/>
</dbReference>
<dbReference type="GO" id="GO:0016853">
    <property type="term" value="F:isomerase activity"/>
    <property type="evidence" value="ECO:0007669"/>
    <property type="project" value="InterPro"/>
</dbReference>
<dbReference type="InterPro" id="IPR014718">
    <property type="entry name" value="GH-type_carb-bd"/>
</dbReference>
<name>A0A918JYN5_9FLAO</name>
<protein>
    <recommendedName>
        <fullName evidence="6">Aldose 1-epimerase</fullName>
    </recommendedName>
</protein>
<dbReference type="RefSeq" id="WP_027413834.1">
    <property type="nucleotide sequence ID" value="NZ_BMWS01000041.1"/>
</dbReference>
<evidence type="ECO:0000313" key="5">
    <source>
        <dbReference type="Proteomes" id="UP000601108"/>
    </source>
</evidence>
<evidence type="ECO:0008006" key="6">
    <source>
        <dbReference type="Google" id="ProtNLM"/>
    </source>
</evidence>
<dbReference type="Pfam" id="PF01263">
    <property type="entry name" value="Aldose_epim"/>
    <property type="match status" value="1"/>
</dbReference>
<comment type="cofactor">
    <cofactor evidence="1">
        <name>Ca(2+)</name>
        <dbReference type="ChEBI" id="CHEBI:29108"/>
    </cofactor>
</comment>
<keyword evidence="5" id="KW-1185">Reference proteome</keyword>
<evidence type="ECO:0000256" key="3">
    <source>
        <dbReference type="ARBA" id="ARBA00022837"/>
    </source>
</evidence>
<dbReference type="SUPFAM" id="SSF74650">
    <property type="entry name" value="Galactose mutarotase-like"/>
    <property type="match status" value="1"/>
</dbReference>
<keyword evidence="3" id="KW-0106">Calcium</keyword>
<evidence type="ECO:0000256" key="1">
    <source>
        <dbReference type="ARBA" id="ARBA00001913"/>
    </source>
</evidence>
<evidence type="ECO:0000313" key="4">
    <source>
        <dbReference type="EMBL" id="GGX33636.1"/>
    </source>
</evidence>
<dbReference type="Proteomes" id="UP000601108">
    <property type="component" value="Unassembled WGS sequence"/>
</dbReference>
<evidence type="ECO:0000256" key="2">
    <source>
        <dbReference type="ARBA" id="ARBA00011245"/>
    </source>
</evidence>
<sequence length="266" mass="30477">MSDQVTIYSADKKSVISINKGELISYQVNNIEILHQKGDPGWGNTEIEMFPIIGATKENNFLVKTPKKEAKLDQHGILRALLYRMNTIEDTKVSYSKKYIANTQVSNPKFPKKSTQEFLDWPYDFQFIKTFKLTNESLKIHFEIQSEKDMPFMLGFHPAFKVYDPEMVLKSENQQISLKDVLQAGASAFLLKDSKEVTLQNNGNLKLIIKTKGFRHIMLWTEVNNMICIEPITFYPAGISASKLHTEFDYSSGLEQFEIVFSAKPS</sequence>
<dbReference type="Gene3D" id="2.70.98.10">
    <property type="match status" value="1"/>
</dbReference>
<proteinExistence type="predicted"/>